<feature type="region of interest" description="Disordered" evidence="2">
    <location>
        <begin position="500"/>
        <end position="520"/>
    </location>
</feature>
<comment type="caution">
    <text evidence="3">The sequence shown here is derived from an EMBL/GenBank/DDBJ whole genome shotgun (WGS) entry which is preliminary data.</text>
</comment>
<evidence type="ECO:0000256" key="1">
    <source>
        <dbReference type="SAM" id="Coils"/>
    </source>
</evidence>
<sequence>MRFVLGLLILSLVWPSYGLAQFTPIDQVRQQGATAEQADLNAVTVTINDKALRAKTALERLYNQVAAGRLSVDAAESQSQTIINNFKGDLNQILAKLAKTNPSAEALRSVYAYSQSVVDDLRNRNGSVADGYRQQKTDNPGTPSGPYLDYQTKLVGVYRQGLEAADLRLNNRGTRTTVLADLNKIVSDTEKKEQILTSAFTATNDGIIESALRRIRNQQSAAFAKAMAERLKSAETRLNDKEEDLSEAELALVEAAKEQISQVAANALNSIDRIYQTVLSSGIPTQIDGVIGRNPLQEAKFRVTAQVEKITPLAEQRINRIATEFAAETTVSALAKEIVAKYATAELVNYKQTVKELETYFSAGDPTRAKYNKQVRNLQKKAEGCNSLLCNIGRVATGVGSALISKSTGGQINIPSEALNKVVGIRDPQVVAGYSRAGISSLPNSRGGCFGSLPSKWQPKLVEVALAQSSRDTDAEGAANGNDDAFSNAGGLYNSNSGVVGTTVSRSEKPNADQSTKSATAQGATRLLNVFGQASSLFGGSSNSQRCPVSGASNANLTNQVFNAAIGGSQGSGRFSAAQAKQVLNLLGSSNRSELSVLFNVIGNRDRGSLDQITAAARSLGINLNGIRDYETLYYQLTCNSRILSLAPSSSQQTSILRLCQGYK</sequence>
<gene>
    <name evidence="3" type="ORF">CEO22_422</name>
</gene>
<feature type="region of interest" description="Disordered" evidence="2">
    <location>
        <begin position="124"/>
        <end position="145"/>
    </location>
</feature>
<evidence type="ECO:0000313" key="3">
    <source>
        <dbReference type="EMBL" id="TSC65614.1"/>
    </source>
</evidence>
<evidence type="ECO:0000256" key="2">
    <source>
        <dbReference type="SAM" id="MobiDB-lite"/>
    </source>
</evidence>
<protein>
    <submittedName>
        <fullName evidence="3">Uncharacterized protein</fullName>
    </submittedName>
</protein>
<dbReference type="AlphaFoldDB" id="A0A554JBA4"/>
<feature type="coiled-coil region" evidence="1">
    <location>
        <begin position="224"/>
        <end position="258"/>
    </location>
</feature>
<keyword evidence="1" id="KW-0175">Coiled coil</keyword>
<name>A0A554JBA4_9BACT</name>
<reference evidence="3 4" key="1">
    <citation type="submission" date="2017-08" db="EMBL/GenBank/DDBJ databases">
        <title>Mechanisms for carbon and nitrogen cycling indicate functional differentiation within the Candidate Phyla Radiation.</title>
        <authorList>
            <person name="Danczak R.E."/>
            <person name="Johnston M.D."/>
            <person name="Kenah C."/>
            <person name="Slattery M."/>
            <person name="Wrighton K.C."/>
            <person name="Wilkins M.J."/>
        </authorList>
    </citation>
    <scope>NUCLEOTIDE SEQUENCE [LARGE SCALE GENOMIC DNA]</scope>
    <source>
        <strain evidence="3">Gr01-1014_85</strain>
    </source>
</reference>
<evidence type="ECO:0000313" key="4">
    <source>
        <dbReference type="Proteomes" id="UP000316253"/>
    </source>
</evidence>
<dbReference type="EMBL" id="VMFD01000035">
    <property type="protein sequence ID" value="TSC65614.1"/>
    <property type="molecule type" value="Genomic_DNA"/>
</dbReference>
<dbReference type="Proteomes" id="UP000316253">
    <property type="component" value="Unassembled WGS sequence"/>
</dbReference>
<proteinExistence type="predicted"/>
<organism evidence="3 4">
    <name type="scientific">Candidatus Berkelbacteria bacterium Gr01-1014_85</name>
    <dbReference type="NCBI Taxonomy" id="2017150"/>
    <lineage>
        <taxon>Bacteria</taxon>
        <taxon>Candidatus Berkelbacteria</taxon>
    </lineage>
</organism>
<accession>A0A554JBA4</accession>